<dbReference type="RefSeq" id="WP_107893881.1">
    <property type="nucleotide sequence ID" value="NZ_PYWM01000001.1"/>
</dbReference>
<name>A0A4U2Z999_9BACI</name>
<keyword evidence="1" id="KW-0732">Signal</keyword>
<reference evidence="2 3" key="1">
    <citation type="submission" date="2019-04" db="EMBL/GenBank/DDBJ databases">
        <title>Lysinibacillus genome sequencing.</title>
        <authorList>
            <person name="Dunlap C."/>
        </authorList>
    </citation>
    <scope>NUCLEOTIDE SEQUENCE [LARGE SCALE GENOMIC DNA]</scope>
    <source>
        <strain evidence="2 3">CCTCC AB 2010389</strain>
    </source>
</reference>
<sequence length="197" mass="20871">MKFKRVILVSSLTLSMMSLSNVHVSASEMSITNVYTTNQLISSNDIEANASKFDVDIIKLNDSMLQIDIINENVKIAFNESGEVTLSNNDKSEVLPTYAFDKNNEYVKLVYKKTDIGLIVELHKNEIMSYSRSKKSKWKCALGTLGGYYSGAVIGGTSGAAAGSIIPGLGTVAGGVGGAIFGAIGGGMTGAATFCFD</sequence>
<accession>A0A4U2Z999</accession>
<dbReference type="Proteomes" id="UP000308744">
    <property type="component" value="Unassembled WGS sequence"/>
</dbReference>
<comment type="caution">
    <text evidence="2">The sequence shown here is derived from an EMBL/GenBank/DDBJ whole genome shotgun (WGS) entry which is preliminary data.</text>
</comment>
<dbReference type="EMBL" id="SZPU01000022">
    <property type="protein sequence ID" value="TKI70090.1"/>
    <property type="molecule type" value="Genomic_DNA"/>
</dbReference>
<organism evidence="2 3">
    <name type="scientific">Lysinibacillus mangiferihumi</name>
    <dbReference type="NCBI Taxonomy" id="1130819"/>
    <lineage>
        <taxon>Bacteria</taxon>
        <taxon>Bacillati</taxon>
        <taxon>Bacillota</taxon>
        <taxon>Bacilli</taxon>
        <taxon>Bacillales</taxon>
        <taxon>Bacillaceae</taxon>
        <taxon>Lysinibacillus</taxon>
    </lineage>
</organism>
<evidence type="ECO:0000313" key="2">
    <source>
        <dbReference type="EMBL" id="TKI70090.1"/>
    </source>
</evidence>
<gene>
    <name evidence="2" type="ORF">FC756_08245</name>
</gene>
<proteinExistence type="predicted"/>
<evidence type="ECO:0000256" key="1">
    <source>
        <dbReference type="SAM" id="SignalP"/>
    </source>
</evidence>
<feature type="signal peptide" evidence="1">
    <location>
        <begin position="1"/>
        <end position="26"/>
    </location>
</feature>
<dbReference type="AlphaFoldDB" id="A0A4U2Z999"/>
<evidence type="ECO:0000313" key="3">
    <source>
        <dbReference type="Proteomes" id="UP000308744"/>
    </source>
</evidence>
<protein>
    <submittedName>
        <fullName evidence="2">Pathogenicity island protein</fullName>
    </submittedName>
</protein>
<feature type="chain" id="PRO_5020799147" evidence="1">
    <location>
        <begin position="27"/>
        <end position="197"/>
    </location>
</feature>
<keyword evidence="3" id="KW-1185">Reference proteome</keyword>